<dbReference type="InterPro" id="IPR023170">
    <property type="entry name" value="HhH_base_excis_C"/>
</dbReference>
<protein>
    <recommendedName>
        <fullName evidence="3">HhH-GPD domain-containing protein</fullName>
    </recommendedName>
</protein>
<name>A0A4R4PDG0_9ACTN</name>
<dbReference type="SUPFAM" id="SSF48150">
    <property type="entry name" value="DNA-glycosylase"/>
    <property type="match status" value="1"/>
</dbReference>
<accession>A0A4R4PDG0</accession>
<proteinExistence type="predicted"/>
<dbReference type="RefSeq" id="WP_131935814.1">
    <property type="nucleotide sequence ID" value="NZ_BAAAMX010000002.1"/>
</dbReference>
<dbReference type="GO" id="GO:0003824">
    <property type="term" value="F:catalytic activity"/>
    <property type="evidence" value="ECO:0007669"/>
    <property type="project" value="InterPro"/>
</dbReference>
<dbReference type="EMBL" id="SMJW01000001">
    <property type="protein sequence ID" value="TDC20329.1"/>
    <property type="molecule type" value="Genomic_DNA"/>
</dbReference>
<evidence type="ECO:0000313" key="2">
    <source>
        <dbReference type="Proteomes" id="UP000295431"/>
    </source>
</evidence>
<sequence>MGDTVNPRIRLVEMKALGPFSWRWPEGVEYFERGWVAVATVNGREVLVRHGIGHRDTYGRTRVHSVTWVEGNPLVEGVESDDFDESESLLSLIKVTKRHLKPDDATPLGYRTLPIVVVADQISAPGAPRSLAVKLRQDDVDGWTRHALLRAVSWRHFPSQPDGRKTLPPASKVGPAPAALATKSDIELRDGVVTALLAYAEHIKSAPKEPVVDFTQDQEANEFLRTNGFAFLTGLLFDQGVPAERAWRAPFLLRQRLGHLDPARIAEDEAGVREAIALSPKLHRYIEKMPRWLTLAARRVMTEYEGDAGAIWSGNPDARELQDRFKAFAGIGQKISAMAVEILERDLAVPIRNMEGSDVAYDIHLRRVFLRTRLADVDDRDHMITRARTLYPPRPGALDLPSWLIGRGWCHPGLPDCATCPLTEVCVKDIERADHVASA</sequence>
<evidence type="ECO:0008006" key="3">
    <source>
        <dbReference type="Google" id="ProtNLM"/>
    </source>
</evidence>
<dbReference type="InterPro" id="IPR011257">
    <property type="entry name" value="DNA_glycosylase"/>
</dbReference>
<dbReference type="AlphaFoldDB" id="A0A4R4PDG0"/>
<dbReference type="Proteomes" id="UP000295431">
    <property type="component" value="Unassembled WGS sequence"/>
</dbReference>
<comment type="caution">
    <text evidence="1">The sequence shown here is derived from an EMBL/GenBank/DDBJ whole genome shotgun (WGS) entry which is preliminary data.</text>
</comment>
<evidence type="ECO:0000313" key="1">
    <source>
        <dbReference type="EMBL" id="TDC20329.1"/>
    </source>
</evidence>
<dbReference type="OrthoDB" id="1492580at2"/>
<keyword evidence="2" id="KW-1185">Reference proteome</keyword>
<dbReference type="Gene3D" id="1.10.1670.10">
    <property type="entry name" value="Helix-hairpin-Helix base-excision DNA repair enzymes (C-terminal)"/>
    <property type="match status" value="1"/>
</dbReference>
<gene>
    <name evidence="1" type="ORF">E1284_00120</name>
</gene>
<organism evidence="1 2">
    <name type="scientific">Actinomadura bangladeshensis</name>
    <dbReference type="NCBI Taxonomy" id="453573"/>
    <lineage>
        <taxon>Bacteria</taxon>
        <taxon>Bacillati</taxon>
        <taxon>Actinomycetota</taxon>
        <taxon>Actinomycetes</taxon>
        <taxon>Streptosporangiales</taxon>
        <taxon>Thermomonosporaceae</taxon>
        <taxon>Actinomadura</taxon>
    </lineage>
</organism>
<reference evidence="1 2" key="1">
    <citation type="submission" date="2019-03" db="EMBL/GenBank/DDBJ databases">
        <title>Draft genome sequences of novel Actinobacteria.</title>
        <authorList>
            <person name="Sahin N."/>
            <person name="Ay H."/>
            <person name="Saygin H."/>
        </authorList>
    </citation>
    <scope>NUCLEOTIDE SEQUENCE [LARGE SCALE GENOMIC DNA]</scope>
    <source>
        <strain evidence="1 2">DSM 45347</strain>
    </source>
</reference>
<dbReference type="GO" id="GO:0006281">
    <property type="term" value="P:DNA repair"/>
    <property type="evidence" value="ECO:0007669"/>
    <property type="project" value="InterPro"/>
</dbReference>